<evidence type="ECO:0000256" key="4">
    <source>
        <dbReference type="ARBA" id="ARBA00013121"/>
    </source>
</evidence>
<proteinExistence type="inferred from homology"/>
<dbReference type="PANTHER" id="PTHR13878">
    <property type="entry name" value="GULONOLACTONE OXIDASE"/>
    <property type="match status" value="1"/>
</dbReference>
<dbReference type="PANTHER" id="PTHR13878:SF67">
    <property type="entry name" value="L-GULONOLACTONE OXIDASE 5"/>
    <property type="match status" value="1"/>
</dbReference>
<evidence type="ECO:0000256" key="6">
    <source>
        <dbReference type="ARBA" id="ARBA00022729"/>
    </source>
</evidence>
<dbReference type="InterPro" id="IPR036318">
    <property type="entry name" value="FAD-bd_PCMH-like_sf"/>
</dbReference>
<dbReference type="Gramene" id="ONK54778">
    <property type="protein sequence ID" value="ONK54778"/>
    <property type="gene ID" value="A4U43_UnF11570"/>
</dbReference>
<dbReference type="GO" id="GO:0050105">
    <property type="term" value="F:L-gulonolactone oxidase activity"/>
    <property type="evidence" value="ECO:0007669"/>
    <property type="project" value="UniProtKB-EC"/>
</dbReference>
<evidence type="ECO:0000313" key="11">
    <source>
        <dbReference type="EMBL" id="ONK54778.1"/>
    </source>
</evidence>
<dbReference type="InterPro" id="IPR016166">
    <property type="entry name" value="FAD-bd_PCMH"/>
</dbReference>
<accession>A0A1R3L591</accession>
<evidence type="ECO:0000256" key="5">
    <source>
        <dbReference type="ARBA" id="ARBA00022644"/>
    </source>
</evidence>
<dbReference type="GO" id="GO:0071949">
    <property type="term" value="F:FAD binding"/>
    <property type="evidence" value="ECO:0007669"/>
    <property type="project" value="InterPro"/>
</dbReference>
<dbReference type="Gene3D" id="3.30.43.10">
    <property type="entry name" value="Uridine Diphospho-n-acetylenolpyruvylglucosamine Reductase, domain 2"/>
    <property type="match status" value="1"/>
</dbReference>
<feature type="domain" description="FAD-binding PCMH-type" evidence="10">
    <location>
        <begin position="60"/>
        <end position="240"/>
    </location>
</feature>
<reference evidence="12" key="1">
    <citation type="journal article" date="2017" name="Nat. Commun.">
        <title>The asparagus genome sheds light on the origin and evolution of a young Y chromosome.</title>
        <authorList>
            <person name="Harkess A."/>
            <person name="Zhou J."/>
            <person name="Xu C."/>
            <person name="Bowers J.E."/>
            <person name="Van der Hulst R."/>
            <person name="Ayyampalayam S."/>
            <person name="Mercati F."/>
            <person name="Riccardi P."/>
            <person name="McKain M.R."/>
            <person name="Kakrana A."/>
            <person name="Tang H."/>
            <person name="Ray J."/>
            <person name="Groenendijk J."/>
            <person name="Arikit S."/>
            <person name="Mathioni S.M."/>
            <person name="Nakano M."/>
            <person name="Shan H."/>
            <person name="Telgmann-Rauber A."/>
            <person name="Kanno A."/>
            <person name="Yue Z."/>
            <person name="Chen H."/>
            <person name="Li W."/>
            <person name="Chen Y."/>
            <person name="Xu X."/>
            <person name="Zhang Y."/>
            <person name="Luo S."/>
            <person name="Chen H."/>
            <person name="Gao J."/>
            <person name="Mao Z."/>
            <person name="Pires J.C."/>
            <person name="Luo M."/>
            <person name="Kudrna D."/>
            <person name="Wing R.A."/>
            <person name="Meyers B.C."/>
            <person name="Yi K."/>
            <person name="Kong H."/>
            <person name="Lavrijsen P."/>
            <person name="Sunseri F."/>
            <person name="Falavigna A."/>
            <person name="Ye Y."/>
            <person name="Leebens-Mack J.H."/>
            <person name="Chen G."/>
        </authorList>
    </citation>
    <scope>NUCLEOTIDE SEQUENCE [LARGE SCALE GENOMIC DNA]</scope>
    <source>
        <strain evidence="12">cv. DH0086</strain>
    </source>
</reference>
<dbReference type="FunFam" id="3.30.465.10:FF:000033">
    <property type="entry name" value="L-gulonolactone oxidase 5"/>
    <property type="match status" value="1"/>
</dbReference>
<dbReference type="SUPFAM" id="SSF56176">
    <property type="entry name" value="FAD-binding/transporter-associated domain-like"/>
    <property type="match status" value="1"/>
</dbReference>
<comment type="cofactor">
    <cofactor evidence="1">
        <name>FAD</name>
        <dbReference type="ChEBI" id="CHEBI:57692"/>
    </cofactor>
</comment>
<evidence type="ECO:0000256" key="3">
    <source>
        <dbReference type="ARBA" id="ARBA00005466"/>
    </source>
</evidence>
<gene>
    <name evidence="11" type="ORF">A4U43_UnF11570</name>
</gene>
<evidence type="ECO:0000256" key="8">
    <source>
        <dbReference type="ARBA" id="ARBA00048083"/>
    </source>
</evidence>
<evidence type="ECO:0000256" key="9">
    <source>
        <dbReference type="SAM" id="SignalP"/>
    </source>
</evidence>
<comment type="catalytic activity">
    <reaction evidence="8">
        <text>L-gulono-1,4-lactone + O2 = L-ascorbate + H2O2 + H(+)</text>
        <dbReference type="Rhea" id="RHEA:32363"/>
        <dbReference type="ChEBI" id="CHEBI:15378"/>
        <dbReference type="ChEBI" id="CHEBI:15379"/>
        <dbReference type="ChEBI" id="CHEBI:16240"/>
        <dbReference type="ChEBI" id="CHEBI:17587"/>
        <dbReference type="ChEBI" id="CHEBI:38290"/>
        <dbReference type="EC" id="1.1.3.8"/>
    </reaction>
</comment>
<evidence type="ECO:0000259" key="10">
    <source>
        <dbReference type="PROSITE" id="PS51387"/>
    </source>
</evidence>
<feature type="signal peptide" evidence="9">
    <location>
        <begin position="1"/>
        <end position="31"/>
    </location>
</feature>
<dbReference type="OMA" id="RTNCKAA"/>
<comment type="similarity">
    <text evidence="3">Belongs to the oxygen-dependent FAD-linked oxidoreductase family.</text>
</comment>
<dbReference type="Gene3D" id="3.30.465.10">
    <property type="match status" value="1"/>
</dbReference>
<keyword evidence="6 9" id="KW-0732">Signal</keyword>
<dbReference type="EC" id="1.1.3.8" evidence="4"/>
<dbReference type="InterPro" id="IPR016169">
    <property type="entry name" value="FAD-bd_PCMH_sub2"/>
</dbReference>
<dbReference type="GO" id="GO:0019853">
    <property type="term" value="P:L-ascorbic acid biosynthetic process"/>
    <property type="evidence" value="ECO:0007669"/>
    <property type="project" value="UniProtKB-KW"/>
</dbReference>
<name>A0A1R3L591_ASPOF</name>
<dbReference type="InterPro" id="IPR016167">
    <property type="entry name" value="FAD-bd_PCMH_sub1"/>
</dbReference>
<organism evidence="11 12">
    <name type="scientific">Asparagus officinalis</name>
    <name type="common">Garden asparagus</name>
    <dbReference type="NCBI Taxonomy" id="4686"/>
    <lineage>
        <taxon>Eukaryota</taxon>
        <taxon>Viridiplantae</taxon>
        <taxon>Streptophyta</taxon>
        <taxon>Embryophyta</taxon>
        <taxon>Tracheophyta</taxon>
        <taxon>Spermatophyta</taxon>
        <taxon>Magnoliopsida</taxon>
        <taxon>Liliopsida</taxon>
        <taxon>Asparagales</taxon>
        <taxon>Asparagaceae</taxon>
        <taxon>Asparagoideae</taxon>
        <taxon>Asparagus</taxon>
    </lineage>
</organism>
<evidence type="ECO:0000256" key="1">
    <source>
        <dbReference type="ARBA" id="ARBA00001974"/>
    </source>
</evidence>
<feature type="chain" id="PRO_5012345190" description="L-gulonolactone oxidase" evidence="9">
    <location>
        <begin position="32"/>
        <end position="240"/>
    </location>
</feature>
<dbReference type="InterPro" id="IPR050432">
    <property type="entry name" value="FAD-linked_Oxidoreductases_BP"/>
</dbReference>
<keyword evidence="5" id="KW-0060">Ascorbate biosynthesis</keyword>
<dbReference type="Proteomes" id="UP000243459">
    <property type="component" value="Unassembled WGS sequence"/>
</dbReference>
<dbReference type="PROSITE" id="PS51387">
    <property type="entry name" value="FAD_PCMH"/>
    <property type="match status" value="1"/>
</dbReference>
<evidence type="ECO:0000313" key="12">
    <source>
        <dbReference type="Proteomes" id="UP000243459"/>
    </source>
</evidence>
<dbReference type="InterPro" id="IPR006094">
    <property type="entry name" value="Oxid_FAD_bind_N"/>
</dbReference>
<dbReference type="EMBL" id="KV864195">
    <property type="protein sequence ID" value="ONK54778.1"/>
    <property type="molecule type" value="Genomic_DNA"/>
</dbReference>
<evidence type="ECO:0000256" key="7">
    <source>
        <dbReference type="ARBA" id="ARBA00023002"/>
    </source>
</evidence>
<protein>
    <recommendedName>
        <fullName evidence="4">L-gulonolactone oxidase</fullName>
        <ecNumber evidence="4">1.1.3.8</ecNumber>
    </recommendedName>
</protein>
<keyword evidence="7" id="KW-0560">Oxidoreductase</keyword>
<evidence type="ECO:0000256" key="2">
    <source>
        <dbReference type="ARBA" id="ARBA00005147"/>
    </source>
</evidence>
<keyword evidence="12" id="KW-1185">Reference proteome</keyword>
<dbReference type="Pfam" id="PF01565">
    <property type="entry name" value="FAD_binding_4"/>
    <property type="match status" value="1"/>
</dbReference>
<comment type="pathway">
    <text evidence="2">Cofactor biosynthesis; L-ascorbate biosynthesis.</text>
</comment>
<dbReference type="AlphaFoldDB" id="A0A1R3L591"/>
<sequence length="240" mass="25881">MLFSRVPPPMRVQFTILFLFQILFLHKNTLCSPPDDPIKCVSGLVDCTVTNSYGAFSDQATCRASAAVYPTSENELINIVASATKANRKMKVATRYGHSRPNLVCLKGNDGLLISTKSLNKVISVNKTSMTMTFQSGILLRDLIDEAAKVGMALPYGPYWWGVTLGGMLGTGAHGSSIWGKGGAVHENVVGLRIITPAEAREGYAKVRVLDEGHPDLDAAKVHLGVLGVISQVSLDFMFP</sequence>